<dbReference type="OrthoDB" id="4177740at2759"/>
<organism evidence="1 2">
    <name type="scientific">Penicillium capsulatum</name>
    <dbReference type="NCBI Taxonomy" id="69766"/>
    <lineage>
        <taxon>Eukaryota</taxon>
        <taxon>Fungi</taxon>
        <taxon>Dikarya</taxon>
        <taxon>Ascomycota</taxon>
        <taxon>Pezizomycotina</taxon>
        <taxon>Eurotiomycetes</taxon>
        <taxon>Eurotiomycetidae</taxon>
        <taxon>Eurotiales</taxon>
        <taxon>Aspergillaceae</taxon>
        <taxon>Penicillium</taxon>
    </lineage>
</organism>
<name>A0A9W9LYZ3_9EURO</name>
<reference evidence="1" key="2">
    <citation type="journal article" date="2023" name="IMA Fungus">
        <title>Comparative genomic study of the Penicillium genus elucidates a diverse pangenome and 15 lateral gene transfer events.</title>
        <authorList>
            <person name="Petersen C."/>
            <person name="Sorensen T."/>
            <person name="Nielsen M.R."/>
            <person name="Sondergaard T.E."/>
            <person name="Sorensen J.L."/>
            <person name="Fitzpatrick D.A."/>
            <person name="Frisvad J.C."/>
            <person name="Nielsen K.L."/>
        </authorList>
    </citation>
    <scope>NUCLEOTIDE SEQUENCE</scope>
    <source>
        <strain evidence="1">IBT 21917</strain>
    </source>
</reference>
<accession>A0A9W9LYZ3</accession>
<dbReference type="AlphaFoldDB" id="A0A9W9LYZ3"/>
<comment type="caution">
    <text evidence="1">The sequence shown here is derived from an EMBL/GenBank/DDBJ whole genome shotgun (WGS) entry which is preliminary data.</text>
</comment>
<protein>
    <submittedName>
        <fullName evidence="1">Uncharacterized protein</fullName>
    </submittedName>
</protein>
<evidence type="ECO:0000313" key="2">
    <source>
        <dbReference type="Proteomes" id="UP001146351"/>
    </source>
</evidence>
<gene>
    <name evidence="1" type="ORF">N7492_000669</name>
</gene>
<proteinExistence type="predicted"/>
<sequence>MTLRALCARLRVVIQHPVKSIRRLVRSEEQVEIQKRLRQVFETLVRFCHEIYVDPDQIPELDVYPFDPDNLASPALHFFQPWSTTQLAKYEKNLELDGSGTRLAYLERVIQAMHVAALHAHRPHDMDEFESMVTRLVWELETCPRKETKNNSHPLSRITKWKIFPGIKMHWWFDTVDRDGCTEPTWHCYHSWTISKDIPHVKVLMVVAAPTHPDLLFKAELLTIVCIMVSRMKKRSLKKHAVVPVMLFSLSGPKHGRILTAHYDGKRIVVHRSPAYRFFPDDSMSLQLFVRYLASDVKPFGKTHL</sequence>
<reference evidence="1" key="1">
    <citation type="submission" date="2022-11" db="EMBL/GenBank/DDBJ databases">
        <authorList>
            <person name="Petersen C."/>
        </authorList>
    </citation>
    <scope>NUCLEOTIDE SEQUENCE</scope>
    <source>
        <strain evidence="1">IBT 21917</strain>
    </source>
</reference>
<evidence type="ECO:0000313" key="1">
    <source>
        <dbReference type="EMBL" id="KAJ5183053.1"/>
    </source>
</evidence>
<dbReference type="EMBL" id="JAPQKO010000001">
    <property type="protein sequence ID" value="KAJ5183053.1"/>
    <property type="molecule type" value="Genomic_DNA"/>
</dbReference>
<dbReference type="Proteomes" id="UP001146351">
    <property type="component" value="Unassembled WGS sequence"/>
</dbReference>
<keyword evidence="2" id="KW-1185">Reference proteome</keyword>